<organism evidence="2 3">
    <name type="scientific">Rhodanobacter lindaniclasticus</name>
    <dbReference type="NCBI Taxonomy" id="75310"/>
    <lineage>
        <taxon>Bacteria</taxon>
        <taxon>Pseudomonadati</taxon>
        <taxon>Pseudomonadota</taxon>
        <taxon>Gammaproteobacteria</taxon>
        <taxon>Lysobacterales</taxon>
        <taxon>Rhodanobacteraceae</taxon>
        <taxon>Rhodanobacter</taxon>
    </lineage>
</organism>
<dbReference type="PANTHER" id="PTHR43162:SF1">
    <property type="entry name" value="PRESTALK A DIFFERENTIATION PROTEIN A"/>
    <property type="match status" value="1"/>
</dbReference>
<dbReference type="CDD" id="cd05251">
    <property type="entry name" value="NmrA_like_SDR_a"/>
    <property type="match status" value="1"/>
</dbReference>
<protein>
    <submittedName>
        <fullName evidence="2">NmrA family transcriptional regulator</fullName>
    </submittedName>
</protein>
<dbReference type="Proteomes" id="UP000306317">
    <property type="component" value="Unassembled WGS sequence"/>
</dbReference>
<dbReference type="InterPro" id="IPR051604">
    <property type="entry name" value="Ergot_Alk_Oxidoreductase"/>
</dbReference>
<dbReference type="Pfam" id="PF05368">
    <property type="entry name" value="NmrA"/>
    <property type="match status" value="1"/>
</dbReference>
<evidence type="ECO:0000259" key="1">
    <source>
        <dbReference type="Pfam" id="PF05368"/>
    </source>
</evidence>
<dbReference type="SUPFAM" id="SSF51735">
    <property type="entry name" value="NAD(P)-binding Rossmann-fold domains"/>
    <property type="match status" value="1"/>
</dbReference>
<dbReference type="Gene3D" id="3.40.50.720">
    <property type="entry name" value="NAD(P)-binding Rossmann-like Domain"/>
    <property type="match status" value="1"/>
</dbReference>
<accession>A0A4S3KIF8</accession>
<dbReference type="AlphaFoldDB" id="A0A4S3KIF8"/>
<dbReference type="EMBL" id="MWIO01000015">
    <property type="protein sequence ID" value="THD08527.1"/>
    <property type="molecule type" value="Genomic_DNA"/>
</dbReference>
<dbReference type="Gene3D" id="3.90.25.10">
    <property type="entry name" value="UDP-galactose 4-epimerase, domain 1"/>
    <property type="match status" value="1"/>
</dbReference>
<name>A0A4S3KIF8_9GAMM</name>
<dbReference type="RefSeq" id="WP_136257721.1">
    <property type="nucleotide sequence ID" value="NZ_MWIO01000015.1"/>
</dbReference>
<proteinExistence type="predicted"/>
<dbReference type="OrthoDB" id="9798669at2"/>
<sequence length="292" mass="31344">MSILVTGSTGTIGSLVVRGLAAQGASVHALTRNPDQASFPDGVIAVKGDMTDIPSVRAALQNVDTLFLLNAVVADEVTQAIGTLSLAREAGIRRIVYLSVLNSDAYTDVPHFTGKYAVERMIEQFDLPVTVLRPSYFMQNDAMLRDGLLQQGRYGMPIGNVGVAMVDVRDIAEVAVAALLRRARATAPLPREVIEITGPEVLTGDALATIWSGVLGRPVTPAGNDLDAWEAVMAGLMPSWSAYDLRLMLARFHVDGMLGKSNALEILTGLLGHPPRRYRDLAVELATAWQVQ</sequence>
<dbReference type="InterPro" id="IPR008030">
    <property type="entry name" value="NmrA-like"/>
</dbReference>
<dbReference type="PANTHER" id="PTHR43162">
    <property type="match status" value="1"/>
</dbReference>
<evidence type="ECO:0000313" key="2">
    <source>
        <dbReference type="EMBL" id="THD08527.1"/>
    </source>
</evidence>
<feature type="domain" description="NmrA-like" evidence="1">
    <location>
        <begin position="3"/>
        <end position="220"/>
    </location>
</feature>
<comment type="caution">
    <text evidence="2">The sequence shown here is derived from an EMBL/GenBank/DDBJ whole genome shotgun (WGS) entry which is preliminary data.</text>
</comment>
<gene>
    <name evidence="2" type="ORF">B1991_05555</name>
</gene>
<keyword evidence="3" id="KW-1185">Reference proteome</keyword>
<reference evidence="2 3" key="1">
    <citation type="submission" date="2017-02" db="EMBL/GenBank/DDBJ databases">
        <title>Whole genome sequencing of Rhodanobacter lindaniclasticus DSM 17932.</title>
        <authorList>
            <person name="Kumar S."/>
            <person name="Patil P."/>
            <person name="Patil P.B."/>
        </authorList>
    </citation>
    <scope>NUCLEOTIDE SEQUENCE [LARGE SCALE GENOMIC DNA]</scope>
    <source>
        <strain evidence="2 3">DSM 17932</strain>
    </source>
</reference>
<evidence type="ECO:0000313" key="3">
    <source>
        <dbReference type="Proteomes" id="UP000306317"/>
    </source>
</evidence>
<dbReference type="InterPro" id="IPR036291">
    <property type="entry name" value="NAD(P)-bd_dom_sf"/>
</dbReference>